<name>A0A399EHL6_9DEIN</name>
<dbReference type="OrthoDB" id="30488at2"/>
<accession>A0A399EHL6</accession>
<dbReference type="Pfam" id="PF06835">
    <property type="entry name" value="LptC"/>
    <property type="match status" value="1"/>
</dbReference>
<reference evidence="1 2" key="1">
    <citation type="submission" date="2018-08" db="EMBL/GenBank/DDBJ databases">
        <title>Meiothermus terrae DSM 26712 genome sequencing project.</title>
        <authorList>
            <person name="Da Costa M.S."/>
            <person name="Albuquerque L."/>
            <person name="Raposo P."/>
            <person name="Froufe H.J.C."/>
            <person name="Barroso C.S."/>
            <person name="Egas C."/>
        </authorList>
    </citation>
    <scope>NUCLEOTIDE SEQUENCE [LARGE SCALE GENOMIC DNA]</scope>
    <source>
        <strain evidence="1 2">DSM 26712</strain>
    </source>
</reference>
<comment type="caution">
    <text evidence="1">The sequence shown here is derived from an EMBL/GenBank/DDBJ whole genome shotgun (WGS) entry which is preliminary data.</text>
</comment>
<organism evidence="1 2">
    <name type="scientific">Calidithermus terrae</name>
    <dbReference type="NCBI Taxonomy" id="1408545"/>
    <lineage>
        <taxon>Bacteria</taxon>
        <taxon>Thermotogati</taxon>
        <taxon>Deinococcota</taxon>
        <taxon>Deinococci</taxon>
        <taxon>Thermales</taxon>
        <taxon>Thermaceae</taxon>
        <taxon>Calidithermus</taxon>
    </lineage>
</organism>
<dbReference type="RefSeq" id="WP_119315410.1">
    <property type="nucleotide sequence ID" value="NZ_QXDL01000098.1"/>
</dbReference>
<evidence type="ECO:0000313" key="2">
    <source>
        <dbReference type="Proteomes" id="UP000265715"/>
    </source>
</evidence>
<protein>
    <submittedName>
        <fullName evidence="1">Lipopolysaccharide export system protein LptA</fullName>
    </submittedName>
</protein>
<keyword evidence="2" id="KW-1185">Reference proteome</keyword>
<dbReference type="Proteomes" id="UP000265715">
    <property type="component" value="Unassembled WGS sequence"/>
</dbReference>
<dbReference type="InterPro" id="IPR010664">
    <property type="entry name" value="LipoPS_assembly_LptC-rel"/>
</dbReference>
<dbReference type="EMBL" id="QXDL01000098">
    <property type="protein sequence ID" value="RIH83176.1"/>
    <property type="molecule type" value="Genomic_DNA"/>
</dbReference>
<proteinExistence type="predicted"/>
<evidence type="ECO:0000313" key="1">
    <source>
        <dbReference type="EMBL" id="RIH83176.1"/>
    </source>
</evidence>
<dbReference type="AlphaFoldDB" id="A0A399EHL6"/>
<dbReference type="Gene3D" id="2.60.450.10">
    <property type="entry name" value="Lipopolysaccharide (LPS) transport protein A like domain"/>
    <property type="match status" value="1"/>
</dbReference>
<sequence>MTSRRRLNSWVLGLLALGISLSLAQEEFYPTVVELERRGKKIEATTVSPDNYWVNFSGEIVLGQLEAVEGSLVRLKGQGAYWFNGESRVLREGRPAKPGDFKAGEWLEVAFNSDRKDDRGNAFLMRMAPLKKSAQAEEVQNKKSYQYFAMSDAKRIKVTFGKDATAFGNLVLIDKGVEELVRLSDGFAREVGEGDDRKVEIEAKATPSSVEVVQGKSKAFGSELIYDNDTGDAKVAGPIKLERSGDKPLNGNANALTYNVDDETLLLSGQVRLTQKERTTSAQSAVVRERDGVAYLYGTKEAPVTSESKDGKVRGTKLKYNLDTGDVVVLEGIEGEFQD</sequence>
<gene>
    <name evidence="1" type="primary">lptA_1</name>
    <name evidence="1" type="ORF">Mterra_02366</name>
</gene>